<dbReference type="InterPro" id="IPR007160">
    <property type="entry name" value="DUF362"/>
</dbReference>
<reference evidence="2" key="1">
    <citation type="submission" date="2018-05" db="EMBL/GenBank/DDBJ databases">
        <authorList>
            <person name="Lanie J.A."/>
            <person name="Ng W.-L."/>
            <person name="Kazmierczak K.M."/>
            <person name="Andrzejewski T.M."/>
            <person name="Davidsen T.M."/>
            <person name="Wayne K.J."/>
            <person name="Tettelin H."/>
            <person name="Glass J.I."/>
            <person name="Rusch D."/>
            <person name="Podicherti R."/>
            <person name="Tsui H.-C.T."/>
            <person name="Winkler M.E."/>
        </authorList>
    </citation>
    <scope>NUCLEOTIDE SEQUENCE</scope>
</reference>
<accession>A0A382GK50</accession>
<sequence length="145" mass="16006">NDTCWRMVLDLNKCLFDFDGAGQPRQKPLRYLAVVDGIIGGEGNGPMAPDAKPCGTILAGTHPAAVDMAATTLMGFDWQKLKLLENSFKIQKRNFIPFQSSEISLSSNNPEWDGPLGQAGDRFAFRPHFGWVGAIEREPEDQARL</sequence>
<organism evidence="2">
    <name type="scientific">marine metagenome</name>
    <dbReference type="NCBI Taxonomy" id="408172"/>
    <lineage>
        <taxon>unclassified sequences</taxon>
        <taxon>metagenomes</taxon>
        <taxon>ecological metagenomes</taxon>
    </lineage>
</organism>
<feature type="domain" description="DUF362" evidence="1">
    <location>
        <begin position="6"/>
        <end position="71"/>
    </location>
</feature>
<evidence type="ECO:0000259" key="1">
    <source>
        <dbReference type="Pfam" id="PF04015"/>
    </source>
</evidence>
<protein>
    <recommendedName>
        <fullName evidence="1">DUF362 domain-containing protein</fullName>
    </recommendedName>
</protein>
<gene>
    <name evidence="2" type="ORF">METZ01_LOCUS228362</name>
</gene>
<proteinExistence type="predicted"/>
<evidence type="ECO:0000313" key="2">
    <source>
        <dbReference type="EMBL" id="SVB75508.1"/>
    </source>
</evidence>
<dbReference type="EMBL" id="UINC01055993">
    <property type="protein sequence ID" value="SVB75508.1"/>
    <property type="molecule type" value="Genomic_DNA"/>
</dbReference>
<dbReference type="AlphaFoldDB" id="A0A382GK50"/>
<name>A0A382GK50_9ZZZZ</name>
<feature type="non-terminal residue" evidence="2">
    <location>
        <position position="1"/>
    </location>
</feature>
<dbReference type="Pfam" id="PF04015">
    <property type="entry name" value="DUF362"/>
    <property type="match status" value="1"/>
</dbReference>